<dbReference type="SMART" id="SM00906">
    <property type="entry name" value="Fungal_trans"/>
    <property type="match status" value="1"/>
</dbReference>
<dbReference type="PANTHER" id="PTHR47782">
    <property type="entry name" value="ZN(II)2CYS6 TRANSCRIPTION FACTOR (EUROFUNG)-RELATED"/>
    <property type="match status" value="1"/>
</dbReference>
<comment type="subcellular location">
    <subcellularLocation>
        <location evidence="1">Nucleus</location>
    </subcellularLocation>
</comment>
<evidence type="ECO:0000256" key="4">
    <source>
        <dbReference type="ARBA" id="ARBA00023015"/>
    </source>
</evidence>
<dbReference type="OrthoDB" id="25921at2759"/>
<protein>
    <submittedName>
        <fullName evidence="10">Purine utilization positive regulator</fullName>
    </submittedName>
</protein>
<accession>A0A8H5NDA0</accession>
<comment type="caution">
    <text evidence="10">The sequence shown here is derived from an EMBL/GenBank/DDBJ whole genome shotgun (WGS) entry which is preliminary data.</text>
</comment>
<keyword evidence="6" id="KW-0804">Transcription</keyword>
<feature type="domain" description="Xylanolytic transcriptional activator regulatory" evidence="9">
    <location>
        <begin position="266"/>
        <end position="339"/>
    </location>
</feature>
<dbReference type="Proteomes" id="UP000582016">
    <property type="component" value="Unassembled WGS sequence"/>
</dbReference>
<evidence type="ECO:0000256" key="3">
    <source>
        <dbReference type="ARBA" id="ARBA00022833"/>
    </source>
</evidence>
<gene>
    <name evidence="10" type="ORF">FPHYL_5963</name>
</gene>
<dbReference type="CDD" id="cd12148">
    <property type="entry name" value="fungal_TF_MHR"/>
    <property type="match status" value="1"/>
</dbReference>
<evidence type="ECO:0000259" key="9">
    <source>
        <dbReference type="SMART" id="SM00906"/>
    </source>
</evidence>
<keyword evidence="7" id="KW-0539">Nucleus</keyword>
<keyword evidence="5" id="KW-0238">DNA-binding</keyword>
<keyword evidence="11" id="KW-1185">Reference proteome</keyword>
<dbReference type="GO" id="GO:0043565">
    <property type="term" value="F:sequence-specific DNA binding"/>
    <property type="evidence" value="ECO:0007669"/>
    <property type="project" value="TreeGrafter"/>
</dbReference>
<dbReference type="GO" id="GO:0000981">
    <property type="term" value="F:DNA-binding transcription factor activity, RNA polymerase II-specific"/>
    <property type="evidence" value="ECO:0007669"/>
    <property type="project" value="TreeGrafter"/>
</dbReference>
<dbReference type="GO" id="GO:0006351">
    <property type="term" value="P:DNA-templated transcription"/>
    <property type="evidence" value="ECO:0007669"/>
    <property type="project" value="InterPro"/>
</dbReference>
<dbReference type="PANTHER" id="PTHR47782:SF12">
    <property type="entry name" value="ZN(II)2CYS6 TRANSCRIPTION FACTOR (EUROFUNG)"/>
    <property type="match status" value="1"/>
</dbReference>
<evidence type="ECO:0000256" key="8">
    <source>
        <dbReference type="SAM" id="MobiDB-lite"/>
    </source>
</evidence>
<reference evidence="10 11" key="1">
    <citation type="submission" date="2020-05" db="EMBL/GenBank/DDBJ databases">
        <title>Identification and distribution of gene clusters putatively required for synthesis of sphingolipid metabolism inhibitors in phylogenetically diverse species of the filamentous fungus Fusarium.</title>
        <authorList>
            <person name="Kim H.-S."/>
            <person name="Busman M."/>
            <person name="Brown D.W."/>
            <person name="Divon H."/>
            <person name="Uhlig S."/>
            <person name="Proctor R.H."/>
        </authorList>
    </citation>
    <scope>NUCLEOTIDE SEQUENCE [LARGE SCALE GENOMIC DNA]</scope>
    <source>
        <strain evidence="10 11">NRRL 13617</strain>
    </source>
</reference>
<evidence type="ECO:0000256" key="2">
    <source>
        <dbReference type="ARBA" id="ARBA00022723"/>
    </source>
</evidence>
<dbReference type="InterPro" id="IPR007219">
    <property type="entry name" value="XnlR_reg_dom"/>
</dbReference>
<evidence type="ECO:0000313" key="10">
    <source>
        <dbReference type="EMBL" id="KAF5561832.1"/>
    </source>
</evidence>
<feature type="region of interest" description="Disordered" evidence="8">
    <location>
        <begin position="78"/>
        <end position="99"/>
    </location>
</feature>
<name>A0A8H5NDA0_9HYPO</name>
<dbReference type="GO" id="GO:0045944">
    <property type="term" value="P:positive regulation of transcription by RNA polymerase II"/>
    <property type="evidence" value="ECO:0007669"/>
    <property type="project" value="TreeGrafter"/>
</dbReference>
<keyword evidence="3" id="KW-0862">Zinc</keyword>
<dbReference type="AlphaFoldDB" id="A0A8H5NDA0"/>
<dbReference type="InterPro" id="IPR052202">
    <property type="entry name" value="Yeast_MetPath_Reg"/>
</dbReference>
<proteinExistence type="predicted"/>
<keyword evidence="4" id="KW-0805">Transcription regulation</keyword>
<evidence type="ECO:0000313" key="11">
    <source>
        <dbReference type="Proteomes" id="UP000582016"/>
    </source>
</evidence>
<sequence length="641" mass="71417">MFHAFNSPTFCFESMQSMSVTASADTESKCDLRVPQCTACARQNEACNIADCVSYPYTVVKALQDRIYDLEARLRLVPTPNETVPEPEPEPSDVNPEPRADLQKEAEEVGFLTTGGSDLYSGSKYVGSAAGSTFARIFFKQLNLVPSWDSGSQGSGLEQPLCEATAALPPQPIARALLSIYISRCSDHEKFTVFAILALASCQLTTKDAQSPAMMDLNDSNAYFQTALRFFNNFSDHPRDLLGIQAVLLLAIWMLDSSHSSHNNDLWQLSRYIMSAAIEAGLHRHNKDWGFTAEELEIRNRTWWCAYNLERQVATLTGRVLSIRDHAVHTTLPNSATFDALTPLESSIAPVLHKHNVEVIRHMITLRRIGGRILESIYIARGPSGTAMDTTFQQICATSDQIRRDLELWEQQLEGLGLKPSREYSEMKIEYCLLQLLLHRPSPTFMVPSRQMASYCSKAASTAISHWSKLEGEHGISAICRCFRQLHDIILVGLATLYCDWQAMALPQTGNETPRPHRHFNDTATCLDLIDRGVTNMRAPYLGKYKDLFQAVRNKVYAKTSFTSISPGAMNSTISLGTMSQGLIFNPSDDIMFSMGDGVEAYVNQVNEFLDGGGFNVDEALDAWYDALMGEIQNGDTQMME</sequence>
<evidence type="ECO:0000256" key="6">
    <source>
        <dbReference type="ARBA" id="ARBA00023163"/>
    </source>
</evidence>
<evidence type="ECO:0000256" key="7">
    <source>
        <dbReference type="ARBA" id="ARBA00023242"/>
    </source>
</evidence>
<keyword evidence="2" id="KW-0479">Metal-binding</keyword>
<evidence type="ECO:0000256" key="1">
    <source>
        <dbReference type="ARBA" id="ARBA00004123"/>
    </source>
</evidence>
<dbReference type="EMBL" id="JAAOAQ010000203">
    <property type="protein sequence ID" value="KAF5561832.1"/>
    <property type="molecule type" value="Genomic_DNA"/>
</dbReference>
<dbReference type="Pfam" id="PF04082">
    <property type="entry name" value="Fungal_trans"/>
    <property type="match status" value="1"/>
</dbReference>
<evidence type="ECO:0000256" key="5">
    <source>
        <dbReference type="ARBA" id="ARBA00023125"/>
    </source>
</evidence>
<organism evidence="10 11">
    <name type="scientific">Fusarium phyllophilum</name>
    <dbReference type="NCBI Taxonomy" id="47803"/>
    <lineage>
        <taxon>Eukaryota</taxon>
        <taxon>Fungi</taxon>
        <taxon>Dikarya</taxon>
        <taxon>Ascomycota</taxon>
        <taxon>Pezizomycotina</taxon>
        <taxon>Sordariomycetes</taxon>
        <taxon>Hypocreomycetidae</taxon>
        <taxon>Hypocreales</taxon>
        <taxon>Nectriaceae</taxon>
        <taxon>Fusarium</taxon>
        <taxon>Fusarium fujikuroi species complex</taxon>
    </lineage>
</organism>
<dbReference type="GO" id="GO:0005634">
    <property type="term" value="C:nucleus"/>
    <property type="evidence" value="ECO:0007669"/>
    <property type="project" value="UniProtKB-SubCell"/>
</dbReference>
<dbReference type="GO" id="GO:0008270">
    <property type="term" value="F:zinc ion binding"/>
    <property type="evidence" value="ECO:0007669"/>
    <property type="project" value="InterPro"/>
</dbReference>